<reference evidence="9 10" key="1">
    <citation type="journal article" date="2011" name="J. Bacteriol.">
        <title>Genome sequence of 'Pedosphaera parvula' Ellin514, an aerobic Verrucomicrobial isolate from pasture soil.</title>
        <authorList>
            <person name="Kant R."/>
            <person name="van Passel M.W."/>
            <person name="Sangwan P."/>
            <person name="Palva A."/>
            <person name="Lucas S."/>
            <person name="Copeland A."/>
            <person name="Lapidus A."/>
            <person name="Glavina Del Rio T."/>
            <person name="Dalin E."/>
            <person name="Tice H."/>
            <person name="Bruce D."/>
            <person name="Goodwin L."/>
            <person name="Pitluck S."/>
            <person name="Chertkov O."/>
            <person name="Larimer F.W."/>
            <person name="Land M.L."/>
            <person name="Hauser L."/>
            <person name="Brettin T.S."/>
            <person name="Detter J.C."/>
            <person name="Han S."/>
            <person name="de Vos W.M."/>
            <person name="Janssen P.H."/>
            <person name="Smidt H."/>
        </authorList>
    </citation>
    <scope>NUCLEOTIDE SEQUENCE [LARGE SCALE GENOMIC DNA]</scope>
    <source>
        <strain evidence="9 10">Ellin514</strain>
    </source>
</reference>
<dbReference type="RefSeq" id="WP_007415280.1">
    <property type="nucleotide sequence ID" value="NZ_ABOX02000014.1"/>
</dbReference>
<feature type="transmembrane region" description="Helical" evidence="6">
    <location>
        <begin position="615"/>
        <end position="634"/>
    </location>
</feature>
<feature type="domain" description="NADH:quinone oxidoreductase/Mrp antiporter transmembrane" evidence="7">
    <location>
        <begin position="140"/>
        <end position="433"/>
    </location>
</feature>
<keyword evidence="9" id="KW-0560">Oxidoreductase</keyword>
<feature type="domain" description="NADH-Ubiquinone oxidoreductase (complex I) chain 5 N-terminal" evidence="8">
    <location>
        <begin position="74"/>
        <end position="124"/>
    </location>
</feature>
<sequence length="636" mass="69877">MSEIPIEKFAWLILFLPLVSVALISLIPGIKSRPRVSAQISIAAVVVCFLLTSILYFVLQNSGQQQFPQITATWLQVDYLRIDIGLKLDALSMMMMLIVTGVGGLIHIFSWEYMKGDPGYSRYFACLSLFIFSMLGIVMADNFLMMFIFWELVGISSYLLIGFWYERPSAADACKKAFLTNRLGDFGFLVGILLVWATLGHRLNFDALKQYLDKHTLEFAGVATAAGLLVFCGAAGKSAQFPLHVWLPDAMEGPTPVSALIHAATMVAAGVYMLCRIYFLLDVSGSHALEVIAWIGGITALLAAVIAIQQNDIKRILAYSTLSQLGYMVMAVGTHGPTPAMFHLTTHAFFKALLFLGAGAVIHAVHHEQNIWKMGALRKKMPTTFVTFTIGTLALAGCPPLSGFYSKDGILGQAMETHHYGLFILGLLAAILTTFYMFRLVFVAFYGAPRSEAADHAHEAPGMLKWPLIILAVFSFIGGVIGIEGVYGKFFEPEKVEHVASWVDGIMAPINDSPLAAAFGILAFLAGIAAAFAFYWNKMVDPLPEKLGFLSRLMRNKFYFDEFYEHVLIPCTQEALAKLANGIDRWIIGGFMVRGTQGTTEFIGRALRLVQTGSLQTYAFLLVAGVALVLYLILAR</sequence>
<comment type="caution">
    <text evidence="9">The sequence shown here is derived from an EMBL/GenBank/DDBJ whole genome shotgun (WGS) entry which is preliminary data.</text>
</comment>
<dbReference type="GO" id="GO:0016020">
    <property type="term" value="C:membrane"/>
    <property type="evidence" value="ECO:0007669"/>
    <property type="project" value="UniProtKB-SubCell"/>
</dbReference>
<feature type="transmembrane region" description="Helical" evidence="6">
    <location>
        <begin position="348"/>
        <end position="365"/>
    </location>
</feature>
<dbReference type="InterPro" id="IPR003945">
    <property type="entry name" value="NU5C-like"/>
</dbReference>
<dbReference type="GO" id="GO:0012505">
    <property type="term" value="C:endomembrane system"/>
    <property type="evidence" value="ECO:0007669"/>
    <property type="project" value="UniProtKB-SubCell"/>
</dbReference>
<dbReference type="PANTHER" id="PTHR42829:SF2">
    <property type="entry name" value="NADH-UBIQUINONE OXIDOREDUCTASE CHAIN 5"/>
    <property type="match status" value="1"/>
</dbReference>
<feature type="transmembrane region" description="Helical" evidence="6">
    <location>
        <begin position="123"/>
        <end position="140"/>
    </location>
</feature>
<feature type="transmembrane region" description="Helical" evidence="6">
    <location>
        <begin position="291"/>
        <end position="309"/>
    </location>
</feature>
<dbReference type="GO" id="GO:0003954">
    <property type="term" value="F:NADH dehydrogenase activity"/>
    <property type="evidence" value="ECO:0007669"/>
    <property type="project" value="TreeGrafter"/>
</dbReference>
<name>B9XHI6_PEDPL</name>
<feature type="transmembrane region" description="Helical" evidence="6">
    <location>
        <begin position="422"/>
        <end position="447"/>
    </location>
</feature>
<feature type="transmembrane region" description="Helical" evidence="6">
    <location>
        <begin position="316"/>
        <end position="336"/>
    </location>
</feature>
<feature type="transmembrane region" description="Helical" evidence="6">
    <location>
        <begin position="146"/>
        <end position="165"/>
    </location>
</feature>
<evidence type="ECO:0000256" key="1">
    <source>
        <dbReference type="ARBA" id="ARBA00004127"/>
    </source>
</evidence>
<dbReference type="Pfam" id="PF00361">
    <property type="entry name" value="Proton_antipo_M"/>
    <property type="match status" value="1"/>
</dbReference>
<evidence type="ECO:0000256" key="2">
    <source>
        <dbReference type="ARBA" id="ARBA00022692"/>
    </source>
</evidence>
<dbReference type="EC" id="1.6.5.11" evidence="9"/>
<dbReference type="Pfam" id="PF00662">
    <property type="entry name" value="Proton_antipo_N"/>
    <property type="match status" value="1"/>
</dbReference>
<dbReference type="OrthoDB" id="9807568at2"/>
<feature type="transmembrane region" description="Helical" evidence="6">
    <location>
        <begin position="468"/>
        <end position="487"/>
    </location>
</feature>
<dbReference type="InterPro" id="IPR001750">
    <property type="entry name" value="ND/Mrp_TM"/>
</dbReference>
<dbReference type="PANTHER" id="PTHR42829">
    <property type="entry name" value="NADH-UBIQUINONE OXIDOREDUCTASE CHAIN 5"/>
    <property type="match status" value="1"/>
</dbReference>
<dbReference type="Gene3D" id="1.20.5.2700">
    <property type="match status" value="1"/>
</dbReference>
<dbReference type="GO" id="GO:0042773">
    <property type="term" value="P:ATP synthesis coupled electron transport"/>
    <property type="evidence" value="ECO:0007669"/>
    <property type="project" value="InterPro"/>
</dbReference>
<keyword evidence="2 5" id="KW-0812">Transmembrane</keyword>
<keyword evidence="4 6" id="KW-0472">Membrane</keyword>
<dbReference type="AlphaFoldDB" id="B9XHI6"/>
<dbReference type="InterPro" id="IPR018393">
    <property type="entry name" value="NADHpl_OxRdtase_5_subgr"/>
</dbReference>
<dbReference type="GO" id="GO:0015990">
    <property type="term" value="P:electron transport coupled proton transport"/>
    <property type="evidence" value="ECO:0007669"/>
    <property type="project" value="TreeGrafter"/>
</dbReference>
<feature type="transmembrane region" description="Helical" evidence="6">
    <location>
        <begin position="219"/>
        <end position="236"/>
    </location>
</feature>
<gene>
    <name evidence="9" type="ORF">Cflav_PD3679</name>
</gene>
<dbReference type="NCBIfam" id="TIGR01974">
    <property type="entry name" value="NDH_I_L"/>
    <property type="match status" value="1"/>
</dbReference>
<evidence type="ECO:0000256" key="4">
    <source>
        <dbReference type="ARBA" id="ARBA00023136"/>
    </source>
</evidence>
<evidence type="ECO:0000256" key="5">
    <source>
        <dbReference type="RuleBase" id="RU000320"/>
    </source>
</evidence>
<feature type="transmembrane region" description="Helical" evidence="6">
    <location>
        <begin position="385"/>
        <end position="402"/>
    </location>
</feature>
<feature type="transmembrane region" description="Helical" evidence="6">
    <location>
        <begin position="12"/>
        <end position="30"/>
    </location>
</feature>
<dbReference type="EMBL" id="ABOX02000014">
    <property type="protein sequence ID" value="EEF60821.1"/>
    <property type="molecule type" value="Genomic_DNA"/>
</dbReference>
<dbReference type="PRINTS" id="PR01434">
    <property type="entry name" value="NADHDHGNASE5"/>
</dbReference>
<feature type="transmembrane region" description="Helical" evidence="6">
    <location>
        <begin position="90"/>
        <end position="111"/>
    </location>
</feature>
<dbReference type="InterPro" id="IPR001516">
    <property type="entry name" value="Proton_antipo_N"/>
</dbReference>
<feature type="transmembrane region" description="Helical" evidence="6">
    <location>
        <begin position="177"/>
        <end position="199"/>
    </location>
</feature>
<keyword evidence="3 6" id="KW-1133">Transmembrane helix</keyword>
<comment type="subcellular location">
    <subcellularLocation>
        <location evidence="1">Endomembrane system</location>
        <topology evidence="1">Multi-pass membrane protein</topology>
    </subcellularLocation>
    <subcellularLocation>
        <location evidence="5">Membrane</location>
        <topology evidence="5">Multi-pass membrane protein</topology>
    </subcellularLocation>
</comment>
<dbReference type="STRING" id="320771.Cflav_PD3679"/>
<accession>B9XHI6</accession>
<proteinExistence type="predicted"/>
<organism evidence="9 10">
    <name type="scientific">Pedosphaera parvula (strain Ellin514)</name>
    <dbReference type="NCBI Taxonomy" id="320771"/>
    <lineage>
        <taxon>Bacteria</taxon>
        <taxon>Pseudomonadati</taxon>
        <taxon>Verrucomicrobiota</taxon>
        <taxon>Pedosphaerae</taxon>
        <taxon>Pedosphaerales</taxon>
        <taxon>Pedosphaeraceae</taxon>
        <taxon>Pedosphaera</taxon>
    </lineage>
</organism>
<dbReference type="Proteomes" id="UP000003688">
    <property type="component" value="Unassembled WGS sequence"/>
</dbReference>
<evidence type="ECO:0000256" key="3">
    <source>
        <dbReference type="ARBA" id="ARBA00022989"/>
    </source>
</evidence>
<evidence type="ECO:0000259" key="7">
    <source>
        <dbReference type="Pfam" id="PF00361"/>
    </source>
</evidence>
<feature type="transmembrane region" description="Helical" evidence="6">
    <location>
        <begin position="515"/>
        <end position="536"/>
    </location>
</feature>
<evidence type="ECO:0000259" key="8">
    <source>
        <dbReference type="Pfam" id="PF00662"/>
    </source>
</evidence>
<evidence type="ECO:0000313" key="9">
    <source>
        <dbReference type="EMBL" id="EEF60821.1"/>
    </source>
</evidence>
<feature type="transmembrane region" description="Helical" evidence="6">
    <location>
        <begin position="257"/>
        <end position="279"/>
    </location>
</feature>
<dbReference type="GO" id="GO:0008137">
    <property type="term" value="F:NADH dehydrogenase (ubiquinone) activity"/>
    <property type="evidence" value="ECO:0007669"/>
    <property type="project" value="InterPro"/>
</dbReference>
<protein>
    <submittedName>
        <fullName evidence="9">Proton-translocating NADH-quinone oxidoreductase, chain L</fullName>
        <ecNumber evidence="9">1.6.5.11</ecNumber>
    </submittedName>
</protein>
<dbReference type="NCBIfam" id="NF005141">
    <property type="entry name" value="PRK06590.1"/>
    <property type="match status" value="1"/>
</dbReference>
<feature type="transmembrane region" description="Helical" evidence="6">
    <location>
        <begin position="42"/>
        <end position="59"/>
    </location>
</feature>
<keyword evidence="10" id="KW-1185">Reference proteome</keyword>
<evidence type="ECO:0000256" key="6">
    <source>
        <dbReference type="SAM" id="Phobius"/>
    </source>
</evidence>
<evidence type="ECO:0000313" key="10">
    <source>
        <dbReference type="Proteomes" id="UP000003688"/>
    </source>
</evidence>